<dbReference type="AlphaFoldDB" id="A0A1F5WQQ1"/>
<evidence type="ECO:0000256" key="1">
    <source>
        <dbReference type="SAM" id="Phobius"/>
    </source>
</evidence>
<accession>A0A1F5WQQ1</accession>
<keyword evidence="1" id="KW-1133">Transmembrane helix</keyword>
<organism evidence="2 3">
    <name type="scientific">Candidatus Giovannonibacteria bacterium RIFCSPHIGHO2_12_FULL_43_15</name>
    <dbReference type="NCBI Taxonomy" id="1798341"/>
    <lineage>
        <taxon>Bacteria</taxon>
        <taxon>Candidatus Giovannoniibacteriota</taxon>
    </lineage>
</organism>
<comment type="caution">
    <text evidence="2">The sequence shown here is derived from an EMBL/GenBank/DDBJ whole genome shotgun (WGS) entry which is preliminary data.</text>
</comment>
<gene>
    <name evidence="2" type="ORF">A3F23_03340</name>
</gene>
<evidence type="ECO:0000313" key="3">
    <source>
        <dbReference type="Proteomes" id="UP000177723"/>
    </source>
</evidence>
<feature type="transmembrane region" description="Helical" evidence="1">
    <location>
        <begin position="12"/>
        <end position="31"/>
    </location>
</feature>
<sequence>MKRRDKGFETTYKLLGIFVVAVGLFGTAITYGLGNNLLAISFTGVVIIGCLFLVVALPNRYPMLSDRLSSDLHHLIPLLMVFLASIPFFSKYYNASEVASVGMGYFLLWIIGEVMMQLAQNVGNYLERIHLKRRRYWEVPIPGLGNPNNTKDDGN</sequence>
<name>A0A1F5WQQ1_9BACT</name>
<feature type="transmembrane region" description="Helical" evidence="1">
    <location>
        <begin position="105"/>
        <end position="126"/>
    </location>
</feature>
<keyword evidence="1" id="KW-0812">Transmembrane</keyword>
<reference evidence="2 3" key="1">
    <citation type="journal article" date="2016" name="Nat. Commun.">
        <title>Thousands of microbial genomes shed light on interconnected biogeochemical processes in an aquifer system.</title>
        <authorList>
            <person name="Anantharaman K."/>
            <person name="Brown C.T."/>
            <person name="Hug L.A."/>
            <person name="Sharon I."/>
            <person name="Castelle C.J."/>
            <person name="Probst A.J."/>
            <person name="Thomas B.C."/>
            <person name="Singh A."/>
            <person name="Wilkins M.J."/>
            <person name="Karaoz U."/>
            <person name="Brodie E.L."/>
            <person name="Williams K.H."/>
            <person name="Hubbard S.S."/>
            <person name="Banfield J.F."/>
        </authorList>
    </citation>
    <scope>NUCLEOTIDE SEQUENCE [LARGE SCALE GENOMIC DNA]</scope>
</reference>
<dbReference type="Proteomes" id="UP000177723">
    <property type="component" value="Unassembled WGS sequence"/>
</dbReference>
<dbReference type="EMBL" id="MFHT01000007">
    <property type="protein sequence ID" value="OGF77998.1"/>
    <property type="molecule type" value="Genomic_DNA"/>
</dbReference>
<evidence type="ECO:0000313" key="2">
    <source>
        <dbReference type="EMBL" id="OGF77998.1"/>
    </source>
</evidence>
<proteinExistence type="predicted"/>
<keyword evidence="1" id="KW-0472">Membrane</keyword>
<feature type="transmembrane region" description="Helical" evidence="1">
    <location>
        <begin position="75"/>
        <end position="93"/>
    </location>
</feature>
<protein>
    <submittedName>
        <fullName evidence="2">Uncharacterized protein</fullName>
    </submittedName>
</protein>
<feature type="transmembrane region" description="Helical" evidence="1">
    <location>
        <begin position="37"/>
        <end position="55"/>
    </location>
</feature>